<reference evidence="2" key="1">
    <citation type="journal article" date="2017" name="Appl. Environ. Microbiol.">
        <title>Genomic analysis of Calderihabitans maritimus KKC1, a thermophilic hydrogenogenic carboxydotrophic bacterium isolated from marine sediment.</title>
        <authorList>
            <person name="Omae K."/>
            <person name="Yoneda Y."/>
            <person name="Fukuyama Y."/>
            <person name="Yoshida T."/>
            <person name="Sako Y."/>
        </authorList>
    </citation>
    <scope>NUCLEOTIDE SEQUENCE [LARGE SCALE GENOMIC DNA]</scope>
    <source>
        <strain evidence="2">KKC1</strain>
    </source>
</reference>
<dbReference type="InterPro" id="IPR027417">
    <property type="entry name" value="P-loop_NTPase"/>
</dbReference>
<keyword evidence="2" id="KW-1185">Reference proteome</keyword>
<gene>
    <name evidence="1" type="ORF">KKC1_14310</name>
</gene>
<dbReference type="RefSeq" id="WP_088553667.1">
    <property type="nucleotide sequence ID" value="NZ_BDGJ01000065.1"/>
</dbReference>
<dbReference type="SUPFAM" id="SSF52540">
    <property type="entry name" value="P-loop containing nucleoside triphosphate hydrolases"/>
    <property type="match status" value="1"/>
</dbReference>
<dbReference type="EMBL" id="BDGJ01000065">
    <property type="protein sequence ID" value="GAW92275.1"/>
    <property type="molecule type" value="Genomic_DNA"/>
</dbReference>
<dbReference type="OrthoDB" id="9783544at2"/>
<accession>A0A1Z5HSH7</accession>
<proteinExistence type="predicted"/>
<evidence type="ECO:0000313" key="1">
    <source>
        <dbReference type="EMBL" id="GAW92275.1"/>
    </source>
</evidence>
<comment type="caution">
    <text evidence="1">The sequence shown here is derived from an EMBL/GenBank/DDBJ whole genome shotgun (WGS) entry which is preliminary data.</text>
</comment>
<organism evidence="1 2">
    <name type="scientific">Calderihabitans maritimus</name>
    <dbReference type="NCBI Taxonomy" id="1246530"/>
    <lineage>
        <taxon>Bacteria</taxon>
        <taxon>Bacillati</taxon>
        <taxon>Bacillota</taxon>
        <taxon>Clostridia</taxon>
        <taxon>Neomoorellales</taxon>
        <taxon>Calderihabitantaceae</taxon>
        <taxon>Calderihabitans</taxon>
    </lineage>
</organism>
<evidence type="ECO:0000313" key="2">
    <source>
        <dbReference type="Proteomes" id="UP000197032"/>
    </source>
</evidence>
<sequence length="367" mass="40551">MGAYTVGIAGTAKNTGKTTTTDVILRLLHQQERTVGLTSIGYDGEEIDNITGLPKPRLRLLPGMLVATAEKCLQVSRAELEILENSGVNTPLGPVYIARVKQEGLVVLAGPNKARELARVRDCMSAWHPDIILVDGALNRLAPMVEADGIIIATGAAYSPKVEELYRDTLSLAAAFQRPVAPPEMVGREGNINVILERDKFYLKTGSLLNKETVEEIMALDQQEQNLKGIYIPGIVSVNALEELVDRLIGNGNWCTLTFRNPVHLLVSGEYQVLYKILANWQQQGGRVAVARSLPLLLITVNPFYPAYDAKHRIYREARIDGEKLIRRLQQDLTVPVIDVLRPGSELILKRVLQEHLVSQRPSNISS</sequence>
<name>A0A1Z5HSH7_9FIRM</name>
<dbReference type="AlphaFoldDB" id="A0A1Z5HSH7"/>
<dbReference type="Proteomes" id="UP000197032">
    <property type="component" value="Unassembled WGS sequence"/>
</dbReference>
<protein>
    <submittedName>
        <fullName evidence="1">Uncharacterized protein</fullName>
    </submittedName>
</protein>